<dbReference type="Proteomes" id="UP000789831">
    <property type="component" value="Unassembled WGS sequence"/>
</dbReference>
<accession>A0A9N9HHT9</accession>
<dbReference type="AlphaFoldDB" id="A0A9N9HHT9"/>
<dbReference type="EMBL" id="CAJVPL010008610">
    <property type="protein sequence ID" value="CAG8675020.1"/>
    <property type="molecule type" value="Genomic_DNA"/>
</dbReference>
<comment type="caution">
    <text evidence="1">The sequence shown here is derived from an EMBL/GenBank/DDBJ whole genome shotgun (WGS) entry which is preliminary data.</text>
</comment>
<feature type="non-terminal residue" evidence="1">
    <location>
        <position position="1"/>
    </location>
</feature>
<gene>
    <name evidence="1" type="ORF">AGERDE_LOCUS12426</name>
</gene>
<keyword evidence="2" id="KW-1185">Reference proteome</keyword>
<organism evidence="1 2">
    <name type="scientific">Ambispora gerdemannii</name>
    <dbReference type="NCBI Taxonomy" id="144530"/>
    <lineage>
        <taxon>Eukaryota</taxon>
        <taxon>Fungi</taxon>
        <taxon>Fungi incertae sedis</taxon>
        <taxon>Mucoromycota</taxon>
        <taxon>Glomeromycotina</taxon>
        <taxon>Glomeromycetes</taxon>
        <taxon>Archaeosporales</taxon>
        <taxon>Ambisporaceae</taxon>
        <taxon>Ambispora</taxon>
    </lineage>
</organism>
<reference evidence="1" key="1">
    <citation type="submission" date="2021-06" db="EMBL/GenBank/DDBJ databases">
        <authorList>
            <person name="Kallberg Y."/>
            <person name="Tangrot J."/>
            <person name="Rosling A."/>
        </authorList>
    </citation>
    <scope>NUCLEOTIDE SEQUENCE</scope>
    <source>
        <strain evidence="1">MT106</strain>
    </source>
</reference>
<protein>
    <submittedName>
        <fullName evidence="1">7272_t:CDS:1</fullName>
    </submittedName>
</protein>
<evidence type="ECO:0000313" key="2">
    <source>
        <dbReference type="Proteomes" id="UP000789831"/>
    </source>
</evidence>
<evidence type="ECO:0000313" key="1">
    <source>
        <dbReference type="EMBL" id="CAG8675020.1"/>
    </source>
</evidence>
<name>A0A9N9HHT9_9GLOM</name>
<sequence>SPSLNGTISTIEYKHTIITASTIIDGTHPSTINTNNDAGNSVNNASNEIISLDQFPFLSGNLNINVNNYADSTTIDNIHSSTIIDGTHPSTINTNNDAGNSVNVSNEIISLDQFPFLSGNLNINVNDSTTIDDIHSSDTNNDVGNSINMFNEMISLDQFPFLLGNVDINNGFSINTSIDNSSQPNQIRHQPLISLPSLPSMSNANSPNLPSTNNDDFLLINTGEIDNDIWEQLQSILSSMI</sequence>
<proteinExistence type="predicted"/>